<dbReference type="Proteomes" id="UP000593573">
    <property type="component" value="Unassembled WGS sequence"/>
</dbReference>
<comment type="caution">
    <text evidence="1">The sequence shown here is derived from an EMBL/GenBank/DDBJ whole genome shotgun (WGS) entry which is preliminary data.</text>
</comment>
<name>A0A7J8TYP2_9ROSI</name>
<dbReference type="OrthoDB" id="987622at2759"/>
<protein>
    <submittedName>
        <fullName evidence="1">Uncharacterized protein</fullName>
    </submittedName>
</protein>
<proteinExistence type="predicted"/>
<evidence type="ECO:0000313" key="2">
    <source>
        <dbReference type="Proteomes" id="UP000593573"/>
    </source>
</evidence>
<dbReference type="EMBL" id="JABFAB010000003">
    <property type="protein sequence ID" value="MBA0643358.1"/>
    <property type="molecule type" value="Genomic_DNA"/>
</dbReference>
<keyword evidence="2" id="KW-1185">Reference proteome</keyword>
<organism evidence="1 2">
    <name type="scientific">Gossypium klotzschianum</name>
    <dbReference type="NCBI Taxonomy" id="34286"/>
    <lineage>
        <taxon>Eukaryota</taxon>
        <taxon>Viridiplantae</taxon>
        <taxon>Streptophyta</taxon>
        <taxon>Embryophyta</taxon>
        <taxon>Tracheophyta</taxon>
        <taxon>Spermatophyta</taxon>
        <taxon>Magnoliopsida</taxon>
        <taxon>eudicotyledons</taxon>
        <taxon>Gunneridae</taxon>
        <taxon>Pentapetalae</taxon>
        <taxon>rosids</taxon>
        <taxon>malvids</taxon>
        <taxon>Malvales</taxon>
        <taxon>Malvaceae</taxon>
        <taxon>Malvoideae</taxon>
        <taxon>Gossypium</taxon>
    </lineage>
</organism>
<sequence>MAETLAKQSPMGKSVVEAVFVC</sequence>
<gene>
    <name evidence="1" type="ORF">Goklo_027658</name>
</gene>
<accession>A0A7J8TYP2</accession>
<reference evidence="1 2" key="1">
    <citation type="journal article" date="2019" name="Genome Biol. Evol.">
        <title>Insights into the evolution of the New World diploid cottons (Gossypium, subgenus Houzingenia) based on genome sequencing.</title>
        <authorList>
            <person name="Grover C.E."/>
            <person name="Arick M.A. 2nd"/>
            <person name="Thrash A."/>
            <person name="Conover J.L."/>
            <person name="Sanders W.S."/>
            <person name="Peterson D.G."/>
            <person name="Frelichowski J.E."/>
            <person name="Scheffler J.A."/>
            <person name="Scheffler B.E."/>
            <person name="Wendel J.F."/>
        </authorList>
    </citation>
    <scope>NUCLEOTIDE SEQUENCE [LARGE SCALE GENOMIC DNA]</scope>
    <source>
        <strain evidence="1">57</strain>
        <tissue evidence="1">Leaf</tissue>
    </source>
</reference>
<dbReference type="AlphaFoldDB" id="A0A7J8TYP2"/>
<evidence type="ECO:0000313" key="1">
    <source>
        <dbReference type="EMBL" id="MBA0643358.1"/>
    </source>
</evidence>